<evidence type="ECO:0000256" key="1">
    <source>
        <dbReference type="ARBA" id="ARBA00009986"/>
    </source>
</evidence>
<organism evidence="12 13">
    <name type="scientific">Paraburkholderia fungorum</name>
    <dbReference type="NCBI Taxonomy" id="134537"/>
    <lineage>
        <taxon>Bacteria</taxon>
        <taxon>Pseudomonadati</taxon>
        <taxon>Pseudomonadota</taxon>
        <taxon>Betaproteobacteria</taxon>
        <taxon>Burkholderiales</taxon>
        <taxon>Burkholderiaceae</taxon>
        <taxon>Paraburkholderia</taxon>
    </lineage>
</organism>
<comment type="similarity">
    <text evidence="1 10">Belongs to the aldehyde dehydrogenase family.</text>
</comment>
<dbReference type="InterPro" id="IPR016161">
    <property type="entry name" value="Ald_DH/histidinol_DH"/>
</dbReference>
<dbReference type="GO" id="GO:0018485">
    <property type="term" value="F:salicylaldehyde dehydrogenase (NAD+) activity"/>
    <property type="evidence" value="ECO:0007669"/>
    <property type="project" value="UniProtKB-EC"/>
</dbReference>
<dbReference type="InterPro" id="IPR016162">
    <property type="entry name" value="Ald_DH_N"/>
</dbReference>
<protein>
    <recommendedName>
        <fullName evidence="8">Salicylaldehyde dehydrogenase</fullName>
        <ecNumber evidence="7">1.2.1.65</ecNumber>
    </recommendedName>
</protein>
<keyword evidence="4" id="KW-0520">NAD</keyword>
<evidence type="ECO:0000256" key="7">
    <source>
        <dbReference type="ARBA" id="ARBA00066992"/>
    </source>
</evidence>
<feature type="domain" description="Aldehyde dehydrogenase" evidence="11">
    <location>
        <begin position="19"/>
        <end position="471"/>
    </location>
</feature>
<dbReference type="AlphaFoldDB" id="A0AAP5V1A3"/>
<accession>A0AAP5V1A3</accession>
<dbReference type="PROSITE" id="PS00687">
    <property type="entry name" value="ALDEHYDE_DEHYDR_GLU"/>
    <property type="match status" value="1"/>
</dbReference>
<evidence type="ECO:0000256" key="9">
    <source>
        <dbReference type="PROSITE-ProRule" id="PRU10007"/>
    </source>
</evidence>
<comment type="pathway">
    <text evidence="5">Aromatic compound metabolism; naphthalene degradation.</text>
</comment>
<dbReference type="SUPFAM" id="SSF53720">
    <property type="entry name" value="ALDH-like"/>
    <property type="match status" value="1"/>
</dbReference>
<evidence type="ECO:0000313" key="13">
    <source>
        <dbReference type="Proteomes" id="UP001246473"/>
    </source>
</evidence>
<dbReference type="Gene3D" id="3.40.309.10">
    <property type="entry name" value="Aldehyde Dehydrogenase, Chain A, domain 2"/>
    <property type="match status" value="1"/>
</dbReference>
<feature type="active site" evidence="9">
    <location>
        <position position="250"/>
    </location>
</feature>
<dbReference type="InterPro" id="IPR015590">
    <property type="entry name" value="Aldehyde_DH_dom"/>
</dbReference>
<dbReference type="InterPro" id="IPR016163">
    <property type="entry name" value="Ald_DH_C"/>
</dbReference>
<dbReference type="Pfam" id="PF00171">
    <property type="entry name" value="Aldedh"/>
    <property type="match status" value="1"/>
</dbReference>
<dbReference type="FunFam" id="3.40.309.10:FF:000010">
    <property type="entry name" value="Gamma-aminobutyraldehyde dehydrogenase"/>
    <property type="match status" value="1"/>
</dbReference>
<evidence type="ECO:0000256" key="2">
    <source>
        <dbReference type="ARBA" id="ARBA00022797"/>
    </source>
</evidence>
<dbReference type="InterPro" id="IPR029510">
    <property type="entry name" value="Ald_DH_CS_GLU"/>
</dbReference>
<keyword evidence="2" id="KW-0058">Aromatic hydrocarbons catabolism</keyword>
<dbReference type="PANTHER" id="PTHR42986:SF1">
    <property type="entry name" value="BENZALDEHYDE DEHYDROGENASE YFMT"/>
    <property type="match status" value="1"/>
</dbReference>
<reference evidence="12" key="1">
    <citation type="submission" date="2022-08" db="EMBL/GenBank/DDBJ databases">
        <authorList>
            <person name="Kim S.-J."/>
        </authorList>
    </citation>
    <scope>NUCLEOTIDE SEQUENCE</scope>
    <source>
        <strain evidence="12">KJ</strain>
    </source>
</reference>
<dbReference type="RefSeq" id="WP_216749712.1">
    <property type="nucleotide sequence ID" value="NZ_JAHNIZ010000001.1"/>
</dbReference>
<evidence type="ECO:0000256" key="4">
    <source>
        <dbReference type="ARBA" id="ARBA00023027"/>
    </source>
</evidence>
<evidence type="ECO:0000256" key="10">
    <source>
        <dbReference type="RuleBase" id="RU003345"/>
    </source>
</evidence>
<comment type="catalytic activity">
    <reaction evidence="6">
        <text>salicylaldehyde + NAD(+) + H2O = salicylate + NADH + 2 H(+)</text>
        <dbReference type="Rhea" id="RHEA:18537"/>
        <dbReference type="ChEBI" id="CHEBI:15377"/>
        <dbReference type="ChEBI" id="CHEBI:15378"/>
        <dbReference type="ChEBI" id="CHEBI:16008"/>
        <dbReference type="ChEBI" id="CHEBI:30762"/>
        <dbReference type="ChEBI" id="CHEBI:57540"/>
        <dbReference type="ChEBI" id="CHEBI:57945"/>
        <dbReference type="EC" id="1.2.1.65"/>
    </reaction>
</comment>
<evidence type="ECO:0000256" key="6">
    <source>
        <dbReference type="ARBA" id="ARBA00050596"/>
    </source>
</evidence>
<sequence>MTIRQTRLWIGGEFCSAKDKATFIDLNPEDDMPYAEVSRASGDDVKLAVEAANEAFQSYRDTTPSQREAWLSRAADLFGQRMNELVDILVDEGGSPLMKAQYEVKFAIDCLRTAVGIPRRTTGMTFPSDNPGRFSMAVRAPIGVFACITPFNVPLIKAMVECTGPLATGNTVVMLASEEAPVIAIRIAEIFRDAGFPPGSFNVLTGFGHEIGDTLVTHPLVKGVNFTGSTRVGRHLSELCGRDMKRILLELGGKNPLIVLKDADLNEAVQGAVFGMFLYQGQACMASSRILVEASIYDAFLESFKAASSSLGFGDLREPRTMIGPIISNRQRERIRRHIDDAVAKGAKVEMGGSWEGNRCAATILTGVQREMDCYYEETFGPVTAVYKVDSADEALTIANDTSYGLSAAVYTKNLSEAMRLSQSIRAGMIHINAPTLHDEPHVPFGGVGDSGMGREGAVTDIDHCTEWKWVTVQAPNVISGQH</sequence>
<dbReference type="FunFam" id="3.40.605.10:FF:000007">
    <property type="entry name" value="NAD/NADP-dependent betaine aldehyde dehydrogenase"/>
    <property type="match status" value="1"/>
</dbReference>
<keyword evidence="3 10" id="KW-0560">Oxidoreductase</keyword>
<dbReference type="EMBL" id="JANSLM010000028">
    <property type="protein sequence ID" value="MDT8843732.1"/>
    <property type="molecule type" value="Genomic_DNA"/>
</dbReference>
<comment type="caution">
    <text evidence="12">The sequence shown here is derived from an EMBL/GenBank/DDBJ whole genome shotgun (WGS) entry which is preliminary data.</text>
</comment>
<evidence type="ECO:0000313" key="12">
    <source>
        <dbReference type="EMBL" id="MDT8843732.1"/>
    </source>
</evidence>
<evidence type="ECO:0000259" key="11">
    <source>
        <dbReference type="Pfam" id="PF00171"/>
    </source>
</evidence>
<evidence type="ECO:0000256" key="3">
    <source>
        <dbReference type="ARBA" id="ARBA00023002"/>
    </source>
</evidence>
<evidence type="ECO:0000256" key="5">
    <source>
        <dbReference type="ARBA" id="ARBA00035632"/>
    </source>
</evidence>
<dbReference type="PANTHER" id="PTHR42986">
    <property type="entry name" value="BENZALDEHYDE DEHYDROGENASE YFMT"/>
    <property type="match status" value="1"/>
</dbReference>
<dbReference type="Gene3D" id="3.40.605.10">
    <property type="entry name" value="Aldehyde Dehydrogenase, Chain A, domain 1"/>
    <property type="match status" value="1"/>
</dbReference>
<proteinExistence type="inferred from homology"/>
<dbReference type="InterPro" id="IPR016160">
    <property type="entry name" value="Ald_DH_CS_CYS"/>
</dbReference>
<dbReference type="EC" id="1.2.1.65" evidence="7"/>
<name>A0AAP5V1A3_9BURK</name>
<dbReference type="PROSITE" id="PS00070">
    <property type="entry name" value="ALDEHYDE_DEHYDR_CYS"/>
    <property type="match status" value="1"/>
</dbReference>
<gene>
    <name evidence="12" type="ORF">ParKJ_40760</name>
</gene>
<evidence type="ECO:0000256" key="8">
    <source>
        <dbReference type="ARBA" id="ARBA00070319"/>
    </source>
</evidence>
<dbReference type="Proteomes" id="UP001246473">
    <property type="component" value="Unassembled WGS sequence"/>
</dbReference>